<gene>
    <name evidence="3" type="ORF">SAMN04488026_108811</name>
</gene>
<accession>A0A1G9KF96</accession>
<dbReference type="Proteomes" id="UP000199382">
    <property type="component" value="Unassembled WGS sequence"/>
</dbReference>
<protein>
    <recommendedName>
        <fullName evidence="2">Virulence-associated protein E-like domain-containing protein</fullName>
    </recommendedName>
</protein>
<dbReference type="EMBL" id="FNEK01000088">
    <property type="protein sequence ID" value="SDL48498.1"/>
    <property type="molecule type" value="Genomic_DNA"/>
</dbReference>
<dbReference type="OrthoDB" id="9763644at2"/>
<proteinExistence type="predicted"/>
<feature type="region of interest" description="Disordered" evidence="1">
    <location>
        <begin position="202"/>
        <end position="223"/>
    </location>
</feature>
<organism evidence="3 4">
    <name type="scientific">Aliiruegeria lutimaris</name>
    <dbReference type="NCBI Taxonomy" id="571298"/>
    <lineage>
        <taxon>Bacteria</taxon>
        <taxon>Pseudomonadati</taxon>
        <taxon>Pseudomonadota</taxon>
        <taxon>Alphaproteobacteria</taxon>
        <taxon>Rhodobacterales</taxon>
        <taxon>Roseobacteraceae</taxon>
        <taxon>Aliiruegeria</taxon>
    </lineage>
</organism>
<name>A0A1G9KF96_9RHOB</name>
<evidence type="ECO:0000313" key="4">
    <source>
        <dbReference type="Proteomes" id="UP000199382"/>
    </source>
</evidence>
<feature type="compositionally biased region" description="Acidic residues" evidence="1">
    <location>
        <begin position="207"/>
        <end position="223"/>
    </location>
</feature>
<reference evidence="3 4" key="1">
    <citation type="submission" date="2016-10" db="EMBL/GenBank/DDBJ databases">
        <authorList>
            <person name="de Groot N.N."/>
        </authorList>
    </citation>
    <scope>NUCLEOTIDE SEQUENCE [LARGE SCALE GENOMIC DNA]</scope>
    <source>
        <strain evidence="3 4">DSM 25294</strain>
    </source>
</reference>
<feature type="domain" description="Virulence-associated protein E-like" evidence="2">
    <location>
        <begin position="3"/>
        <end position="74"/>
    </location>
</feature>
<keyword evidence="4" id="KW-1185">Reference proteome</keyword>
<sequence>MTDILHDPTGNRRFWIWVDDHDEDNPIDIDGPDGFKANLDALYGEAVDEYLKLRKKQPYGDLHLDLQTKKARQQRDAMADQFRSRSAVEEMADLIQEWADEAFPASVVMLDKDGLTIPGYEDDETPMVRNMIHTSMALDQLKMTPAFAAYRSADRRTFGKAVALLKGWTDIGEKRRHGEKKVWLVRGEGHPDDYLGPLWVPAPWPAEDGDGGTDDPEIDDLLA</sequence>
<evidence type="ECO:0000256" key="1">
    <source>
        <dbReference type="SAM" id="MobiDB-lite"/>
    </source>
</evidence>
<evidence type="ECO:0000259" key="2">
    <source>
        <dbReference type="Pfam" id="PF05272"/>
    </source>
</evidence>
<dbReference type="Pfam" id="PF05272">
    <property type="entry name" value="VapE-like_dom"/>
    <property type="match status" value="1"/>
</dbReference>
<dbReference type="InterPro" id="IPR007936">
    <property type="entry name" value="VapE-like_dom"/>
</dbReference>
<dbReference type="AlphaFoldDB" id="A0A1G9KF96"/>
<evidence type="ECO:0000313" key="3">
    <source>
        <dbReference type="EMBL" id="SDL48498.1"/>
    </source>
</evidence>